<feature type="chain" id="PRO_5039582621" description="Copper amine oxidase-like N-terminal domain-containing protein" evidence="1">
    <location>
        <begin position="30"/>
        <end position="572"/>
    </location>
</feature>
<organism evidence="2 3">
    <name type="scientific">Paenibacillus flagellatus</name>
    <dbReference type="NCBI Taxonomy" id="2211139"/>
    <lineage>
        <taxon>Bacteria</taxon>
        <taxon>Bacillati</taxon>
        <taxon>Bacillota</taxon>
        <taxon>Bacilli</taxon>
        <taxon>Bacillales</taxon>
        <taxon>Paenibacillaceae</taxon>
        <taxon>Paenibacillus</taxon>
    </lineage>
</organism>
<dbReference type="EMBL" id="QJVJ01000007">
    <property type="protein sequence ID" value="PYI53363.1"/>
    <property type="molecule type" value="Genomic_DNA"/>
</dbReference>
<comment type="caution">
    <text evidence="2">The sequence shown here is derived from an EMBL/GenBank/DDBJ whole genome shotgun (WGS) entry which is preliminary data.</text>
</comment>
<dbReference type="RefSeq" id="WP_110841136.1">
    <property type="nucleotide sequence ID" value="NZ_QJVJ01000007.1"/>
</dbReference>
<feature type="signal peptide" evidence="1">
    <location>
        <begin position="1"/>
        <end position="29"/>
    </location>
</feature>
<keyword evidence="1" id="KW-0732">Signal</keyword>
<name>A0A2V5K6H2_9BACL</name>
<sequence>MIKIGLKAGLTAVLLGALLVPGAASALSAADPTSVAAALAPASNDGLTEHIRAAVKNASATPTEKGYRLSVTVRLYNGGDEQARVPEHELRVRTRTGVTYTLAPSAGNKTALQPKEIAEQVCSALVDSKEVPEWDHLSFIHVNPYVYPKIETERLTMPVGAVWYGAGRSAPVKPARLAWGTPFRLPGVHSEIVYTPVEASIQQTAEGRGAVVTLLAENTGAGRETVPSFRIDAVAADAGTHEGVRAEKDAVALEAGEKAYLHFVVPLDPTETPTDLLAVSTDTFVGAGGEEVVVSTGKWLLSWPPGGQAAARSPSYEPGQPIVFDALTKAIDEQTEVSLAEFHIHDNPGEGYRTAVAKFRLVHHGDLPVAAPVFGSELTNDRGVSYRGSRQSNAIATMNPGLGYVISYSYMLPRSDESGEFTMKLVEGLTAVPYTTTVAAVPVRAQGEEDNGRAVSVYPFELKLNSVQVGFLYNAGTYKYKFNLDLEIEQLDNIVVDGGFSRIRFEVVDNVGRIVGSQDAVLAGDKKLISGKQVLEASELTSDQLHTPFTINVYEVFDTESGTAKRLLKRVK</sequence>
<dbReference type="OrthoDB" id="2545931at2"/>
<protein>
    <recommendedName>
        <fullName evidence="4">Copper amine oxidase-like N-terminal domain-containing protein</fullName>
    </recommendedName>
</protein>
<accession>A0A2V5K6H2</accession>
<evidence type="ECO:0000313" key="2">
    <source>
        <dbReference type="EMBL" id="PYI53363.1"/>
    </source>
</evidence>
<evidence type="ECO:0000313" key="3">
    <source>
        <dbReference type="Proteomes" id="UP000247476"/>
    </source>
</evidence>
<proteinExistence type="predicted"/>
<evidence type="ECO:0008006" key="4">
    <source>
        <dbReference type="Google" id="ProtNLM"/>
    </source>
</evidence>
<dbReference type="AlphaFoldDB" id="A0A2V5K6H2"/>
<evidence type="ECO:0000256" key="1">
    <source>
        <dbReference type="SAM" id="SignalP"/>
    </source>
</evidence>
<dbReference type="Proteomes" id="UP000247476">
    <property type="component" value="Unassembled WGS sequence"/>
</dbReference>
<keyword evidence="3" id="KW-1185">Reference proteome</keyword>
<gene>
    <name evidence="2" type="ORF">DLM86_16390</name>
</gene>
<reference evidence="2 3" key="1">
    <citation type="submission" date="2018-05" db="EMBL/GenBank/DDBJ databases">
        <title>Paenibacillus flagellatus sp. nov., isolated from selenium mineral soil.</title>
        <authorList>
            <person name="Dai X."/>
        </authorList>
    </citation>
    <scope>NUCLEOTIDE SEQUENCE [LARGE SCALE GENOMIC DNA]</scope>
    <source>
        <strain evidence="2 3">DXL2</strain>
    </source>
</reference>